<name>A0A4E0RR92_FASHE</name>
<feature type="region of interest" description="Disordered" evidence="1">
    <location>
        <begin position="1091"/>
        <end position="1146"/>
    </location>
</feature>
<feature type="chain" id="PRO_5020037131" description="Ig-like domain-containing protein" evidence="2">
    <location>
        <begin position="19"/>
        <end position="1146"/>
    </location>
</feature>
<evidence type="ECO:0000256" key="2">
    <source>
        <dbReference type="SAM" id="SignalP"/>
    </source>
</evidence>
<dbReference type="EMBL" id="JXXN02002107">
    <property type="protein sequence ID" value="THD23508.1"/>
    <property type="molecule type" value="Genomic_DNA"/>
</dbReference>
<evidence type="ECO:0000313" key="3">
    <source>
        <dbReference type="EMBL" id="THD23508.1"/>
    </source>
</evidence>
<dbReference type="Proteomes" id="UP000230066">
    <property type="component" value="Unassembled WGS sequence"/>
</dbReference>
<feature type="non-terminal residue" evidence="3">
    <location>
        <position position="1146"/>
    </location>
</feature>
<organism evidence="3 4">
    <name type="scientific">Fasciola hepatica</name>
    <name type="common">Liver fluke</name>
    <dbReference type="NCBI Taxonomy" id="6192"/>
    <lineage>
        <taxon>Eukaryota</taxon>
        <taxon>Metazoa</taxon>
        <taxon>Spiralia</taxon>
        <taxon>Lophotrochozoa</taxon>
        <taxon>Platyhelminthes</taxon>
        <taxon>Trematoda</taxon>
        <taxon>Digenea</taxon>
        <taxon>Plagiorchiida</taxon>
        <taxon>Echinostomata</taxon>
        <taxon>Echinostomatoidea</taxon>
        <taxon>Fasciolidae</taxon>
        <taxon>Fasciola</taxon>
    </lineage>
</organism>
<accession>A0A4E0RR92</accession>
<feature type="signal peptide" evidence="2">
    <location>
        <begin position="1"/>
        <end position="18"/>
    </location>
</feature>
<comment type="caution">
    <text evidence="3">The sequence shown here is derived from an EMBL/GenBank/DDBJ whole genome shotgun (WGS) entry which is preliminary data.</text>
</comment>
<proteinExistence type="predicted"/>
<gene>
    <name evidence="3" type="ORF">D915_005555</name>
</gene>
<evidence type="ECO:0000313" key="4">
    <source>
        <dbReference type="Proteomes" id="UP000230066"/>
    </source>
</evidence>
<evidence type="ECO:0008006" key="5">
    <source>
        <dbReference type="Google" id="ProtNLM"/>
    </source>
</evidence>
<keyword evidence="2" id="KW-0732">Signal</keyword>
<reference evidence="3" key="1">
    <citation type="submission" date="2019-03" db="EMBL/GenBank/DDBJ databases">
        <title>Improved annotation for the trematode Fasciola hepatica.</title>
        <authorList>
            <person name="Choi Y.-J."/>
            <person name="Martin J."/>
            <person name="Mitreva M."/>
        </authorList>
    </citation>
    <scope>NUCLEOTIDE SEQUENCE [LARGE SCALE GENOMIC DNA]</scope>
</reference>
<dbReference type="AlphaFoldDB" id="A0A4E0RR92"/>
<sequence length="1146" mass="132868">MNRHVIVFLLLLHLPVLITDLAFLQPEKIILYQDQDIEINLCVQHGSNEICGPERWDIYPKVYCDIISHTGVDAGGVNKKRFHYRVILVRLTPGVYTFFCRMNAEAFPSRMSRVVLADSRRFLDCSGWPTILDWKRLRGAIHICCLRPILPTEWLKHMLDPVDICDDPGCTANDEAVLTTHGWLRFHPTKRLKHHVVLVRCHKGEFTENLYLYDSLSEKLQIKYNPPDSVIFSRMTPVLKVCLVKSEESSCLPDNSQPSTTECTLTELAPTDNTVRRNGKPQKALDRMRFTNFINLALLREGTYKIDCNQMRLSLHLDTVIHILHHGQYNWSCLDAPNVIYLSETNHQWEFCKWIFSGPEKWRKKLQSLGLLTKPFRCVIKPPGLVFHNGKLNLDRKKYFVRAGIHEVHCADELVKKNWIVANTPEDLYITVFPLTGVVNRSIEGNLFAYVSWRKVSGELQDRLNREFSVTCKVRNPELPKAVPLTFNRSMKYQALSNGLIRINCECPELKLSMEPVHKLVVGHPRPQNVHPVVGHFSQALQESDSCERLMVMTDWEQGSVWLKLFGWDAERASHHLCPDEIPGAVYHFHVKELYLEAEPYQNFYLFDQHPPVQISLRKRGGTPYEQTLLGRIEATWEAVNPNGEKITLLKNEETGVVHNFVSFAVPKSRLIAGEHLYEYHSKSRHLTLETRLTIVFGTSMRLSINGLNKKFHFAGESHTYTCVLEGLESTMTSPERYKARWKSLIPGKHVTEEQNILRLTPNSTLGLHNYRCYYKQNGIDLYQDVLFTIVERSKIRLDLNFFGNKSFVYDMQQVRPFIRCESSHIHTISQSPTWRSLRRDVQFSSYDHSDYISGKSDLFVTDTRPGVCTFQCVEQVQDYCLSRLVVFWRMIHGLEASFAPRQRTFLYNSNVSCEENDITDTRYRRQIRLVSDSYGELTSDRQVARWRGPKLFVDIRVVQMQCNVKAFYMDIEQGKARAQQIAEIKIPLDVKLKPEKSFYKVGETVKCVPEGLITEQLKKATLYLLDAPAHMEKFSTQFTFPRNFAGGRHRWQCVMSPPYNDPKIFEGWFDFFGKGKFLIDRHFWIDDDDVESDDGDKEDDVDVDDDDDVVDDVDDVDDLYDDENDDSDDDDDDDDDDNHNDDDDD</sequence>
<protein>
    <recommendedName>
        <fullName evidence="5">Ig-like domain-containing protein</fullName>
    </recommendedName>
</protein>
<evidence type="ECO:0000256" key="1">
    <source>
        <dbReference type="SAM" id="MobiDB-lite"/>
    </source>
</evidence>
<keyword evidence="4" id="KW-1185">Reference proteome</keyword>